<accession>X1KFI6</accession>
<comment type="caution">
    <text evidence="1">The sequence shown here is derived from an EMBL/GenBank/DDBJ whole genome shotgun (WGS) entry which is preliminary data.</text>
</comment>
<reference evidence="1" key="1">
    <citation type="journal article" date="2014" name="Front. Microbiol.">
        <title>High frequency of phylogenetically diverse reductive dehalogenase-homologous genes in deep subseafloor sedimentary metagenomes.</title>
        <authorList>
            <person name="Kawai M."/>
            <person name="Futagami T."/>
            <person name="Toyoda A."/>
            <person name="Takaki Y."/>
            <person name="Nishi S."/>
            <person name="Hori S."/>
            <person name="Arai W."/>
            <person name="Tsubouchi T."/>
            <person name="Morono Y."/>
            <person name="Uchiyama I."/>
            <person name="Ito T."/>
            <person name="Fujiyama A."/>
            <person name="Inagaki F."/>
            <person name="Takami H."/>
        </authorList>
    </citation>
    <scope>NUCLEOTIDE SEQUENCE</scope>
    <source>
        <strain evidence="1">Expedition CK06-06</strain>
    </source>
</reference>
<protein>
    <recommendedName>
        <fullName evidence="2">Uroporphyrinogen decarboxylase (URO-D) domain-containing protein</fullName>
    </recommendedName>
</protein>
<sequence length="173" mass="19935">MEYKGDIIEAKERMSAWWNHEIIDRPVFSYYFPKKRGKMYAYLDVFGEDWSLAKNHDEIEVPLNGFEKRAENTYFGGESIPFYFPNYGPGIMAAVLGVKPEFKTGTVWFSRPTKPENIVEHLESVKINQNNEWYSRLLKITEYAAKRAGKNYVISITDIGGVLDTLSSFLGPT</sequence>
<organism evidence="1">
    <name type="scientific">marine sediment metagenome</name>
    <dbReference type="NCBI Taxonomy" id="412755"/>
    <lineage>
        <taxon>unclassified sequences</taxon>
        <taxon>metagenomes</taxon>
        <taxon>ecological metagenomes</taxon>
    </lineage>
</organism>
<dbReference type="AlphaFoldDB" id="X1KFI6"/>
<evidence type="ECO:0008006" key="2">
    <source>
        <dbReference type="Google" id="ProtNLM"/>
    </source>
</evidence>
<gene>
    <name evidence="1" type="ORF">S03H2_62223</name>
</gene>
<name>X1KFI6_9ZZZZ</name>
<dbReference type="EMBL" id="BARU01040228">
    <property type="protein sequence ID" value="GAH88909.1"/>
    <property type="molecule type" value="Genomic_DNA"/>
</dbReference>
<evidence type="ECO:0000313" key="1">
    <source>
        <dbReference type="EMBL" id="GAH88909.1"/>
    </source>
</evidence>
<feature type="non-terminal residue" evidence="1">
    <location>
        <position position="173"/>
    </location>
</feature>
<proteinExistence type="predicted"/>